<proteinExistence type="predicted"/>
<dbReference type="Proteomes" id="UP000680706">
    <property type="component" value="Chromosome"/>
</dbReference>
<dbReference type="PANTHER" id="PTHR37953:SF1">
    <property type="entry name" value="UPF0127 PROTEIN MJ1496"/>
    <property type="match status" value="1"/>
</dbReference>
<accession>A0ABX8ASB3</accession>
<reference evidence="1 2" key="1">
    <citation type="journal article" date="2021" name="Angew. Chem. Int. Ed. Engl.">
        <title>A novel family of nonribosomal peptides modulate collective behavior in Pseudovibrio bacteria isolated from marine sponges.</title>
        <authorList>
            <person name="Ioca L.P."/>
            <person name="Dai Y."/>
            <person name="Kunakom S."/>
            <person name="Diaz-Espinosa J."/>
            <person name="Krunic A."/>
            <person name="Crnkovic C.M."/>
            <person name="Orjala J."/>
            <person name="Sanchez L.M."/>
            <person name="Ferreira A.G."/>
            <person name="Berlinck R.G.S."/>
            <person name="Eustaquio A.S."/>
        </authorList>
    </citation>
    <scope>NUCLEOTIDE SEQUENCE [LARGE SCALE GENOMIC DNA]</scope>
    <source>
        <strain evidence="1 2">Ab134</strain>
    </source>
</reference>
<sequence>MGVTTAFSAGMRTETVEVRSENGTHEFQVEVAETADDRAQGLMGRTDLKPDQGMLFIFPQSGLQYFWMKNTPTSLDIIFIGSDYKIKSIAANTVPFSEEIVPSGLPAKYVLEILAGRAAELGIKPGDRIIRIP</sequence>
<gene>
    <name evidence="1" type="ORF">KGB56_11055</name>
</gene>
<organism evidence="1 2">
    <name type="scientific">Pseudovibrio brasiliensis</name>
    <dbReference type="NCBI Taxonomy" id="1898042"/>
    <lineage>
        <taxon>Bacteria</taxon>
        <taxon>Pseudomonadati</taxon>
        <taxon>Pseudomonadota</taxon>
        <taxon>Alphaproteobacteria</taxon>
        <taxon>Hyphomicrobiales</taxon>
        <taxon>Stappiaceae</taxon>
        <taxon>Pseudovibrio</taxon>
    </lineage>
</organism>
<dbReference type="Pfam" id="PF02643">
    <property type="entry name" value="DUF192"/>
    <property type="match status" value="1"/>
</dbReference>
<dbReference type="Gene3D" id="2.60.120.1140">
    <property type="entry name" value="Protein of unknown function DUF192"/>
    <property type="match status" value="1"/>
</dbReference>
<protein>
    <submittedName>
        <fullName evidence="1">DUF192 domain-containing protein</fullName>
    </submittedName>
</protein>
<dbReference type="InterPro" id="IPR038695">
    <property type="entry name" value="Saro_0823-like_sf"/>
</dbReference>
<dbReference type="EMBL" id="CP074126">
    <property type="protein sequence ID" value="QUS58039.1"/>
    <property type="molecule type" value="Genomic_DNA"/>
</dbReference>
<evidence type="ECO:0000313" key="1">
    <source>
        <dbReference type="EMBL" id="QUS58039.1"/>
    </source>
</evidence>
<dbReference type="InterPro" id="IPR003795">
    <property type="entry name" value="DUF192"/>
</dbReference>
<dbReference type="PANTHER" id="PTHR37953">
    <property type="entry name" value="UPF0127 PROTEIN MJ1496"/>
    <property type="match status" value="1"/>
</dbReference>
<name>A0ABX8ASB3_9HYPH</name>
<evidence type="ECO:0000313" key="2">
    <source>
        <dbReference type="Proteomes" id="UP000680706"/>
    </source>
</evidence>
<keyword evidence="2" id="KW-1185">Reference proteome</keyword>